<dbReference type="Pfam" id="PF08241">
    <property type="entry name" value="Methyltransf_11"/>
    <property type="match status" value="1"/>
</dbReference>
<dbReference type="SUPFAM" id="SSF53335">
    <property type="entry name" value="S-adenosyl-L-methionine-dependent methyltransferases"/>
    <property type="match status" value="1"/>
</dbReference>
<dbReference type="InterPro" id="IPR013216">
    <property type="entry name" value="Methyltransf_11"/>
</dbReference>
<dbReference type="GO" id="GO:0032259">
    <property type="term" value="P:methylation"/>
    <property type="evidence" value="ECO:0007669"/>
    <property type="project" value="UniProtKB-KW"/>
</dbReference>
<gene>
    <name evidence="4" type="ORF">ACFSAS_01335</name>
</gene>
<dbReference type="GO" id="GO:0008175">
    <property type="term" value="F:tRNA methyltransferase activity"/>
    <property type="evidence" value="ECO:0007669"/>
    <property type="project" value="UniProtKB-ARBA"/>
</dbReference>
<dbReference type="AlphaFoldDB" id="A0ABD6DSJ4"/>
<evidence type="ECO:0000256" key="2">
    <source>
        <dbReference type="ARBA" id="ARBA00022679"/>
    </source>
</evidence>
<organism evidence="4 5">
    <name type="scientific">Halobellus litoreus</name>
    <dbReference type="NCBI Taxonomy" id="755310"/>
    <lineage>
        <taxon>Archaea</taxon>
        <taxon>Methanobacteriati</taxon>
        <taxon>Methanobacteriota</taxon>
        <taxon>Stenosarchaea group</taxon>
        <taxon>Halobacteria</taxon>
        <taxon>Halobacteriales</taxon>
        <taxon>Haloferacaceae</taxon>
        <taxon>Halobellus</taxon>
    </lineage>
</organism>
<dbReference type="Proteomes" id="UP001597092">
    <property type="component" value="Unassembled WGS sequence"/>
</dbReference>
<evidence type="ECO:0000313" key="4">
    <source>
        <dbReference type="EMBL" id="MFD1684249.1"/>
    </source>
</evidence>
<sequence>MDDERATPVRETYDRIAEHFAATREYPWPEVTAFLGSDAASDAGAEDGAAEGDGAAADVPAALVEGARPALDGRRGDSDESGRVGLDLGCGNGRHAESLSAVVERVVGVDASGGLLRTAGERSNERGFADSLELVRGDAASLPLRADSVDVAVYVATLHHLRSRERRVASLSELARVLAPGGRALVSAWSTAHDRFEETAGFDTTVAWTLPGGERVPRFYHIYDPEEFEADLAASDLDVVAHTVSSGNCYAVVGASEGQ</sequence>
<dbReference type="CDD" id="cd02440">
    <property type="entry name" value="AdoMet_MTases"/>
    <property type="match status" value="1"/>
</dbReference>
<evidence type="ECO:0000256" key="1">
    <source>
        <dbReference type="ARBA" id="ARBA00022603"/>
    </source>
</evidence>
<dbReference type="EC" id="2.1.1.-" evidence="4"/>
<dbReference type="Gene3D" id="3.40.50.150">
    <property type="entry name" value="Vaccinia Virus protein VP39"/>
    <property type="match status" value="1"/>
</dbReference>
<dbReference type="RefSeq" id="WP_256308258.1">
    <property type="nucleotide sequence ID" value="NZ_JANHAW010000002.1"/>
</dbReference>
<dbReference type="InterPro" id="IPR029063">
    <property type="entry name" value="SAM-dependent_MTases_sf"/>
</dbReference>
<protein>
    <submittedName>
        <fullName evidence="4">Class I SAM-dependent methyltransferase</fullName>
        <ecNumber evidence="4">2.1.1.-</ecNumber>
    </submittedName>
</protein>
<accession>A0ABD6DSJ4</accession>
<dbReference type="PANTHER" id="PTHR13069">
    <property type="entry name" value="ALKYLATED DNA REPAIR PROTEIN ALKB HOMOLOG 8"/>
    <property type="match status" value="1"/>
</dbReference>
<proteinExistence type="predicted"/>
<evidence type="ECO:0000313" key="5">
    <source>
        <dbReference type="Proteomes" id="UP001597092"/>
    </source>
</evidence>
<reference evidence="4 5" key="1">
    <citation type="journal article" date="2019" name="Int. J. Syst. Evol. Microbiol.">
        <title>The Global Catalogue of Microorganisms (GCM) 10K type strain sequencing project: providing services to taxonomists for standard genome sequencing and annotation.</title>
        <authorList>
            <consortium name="The Broad Institute Genomics Platform"/>
            <consortium name="The Broad Institute Genome Sequencing Center for Infectious Disease"/>
            <person name="Wu L."/>
            <person name="Ma J."/>
        </authorList>
    </citation>
    <scope>NUCLEOTIDE SEQUENCE [LARGE SCALE GENOMIC DNA]</scope>
    <source>
        <strain evidence="4 5">CGMCC 1.10387</strain>
    </source>
</reference>
<name>A0ABD6DSJ4_9EURY</name>
<keyword evidence="5" id="KW-1185">Reference proteome</keyword>
<keyword evidence="1 4" id="KW-0489">Methyltransferase</keyword>
<keyword evidence="2 4" id="KW-0808">Transferase</keyword>
<feature type="domain" description="Methyltransferase type 11" evidence="3">
    <location>
        <begin position="86"/>
        <end position="185"/>
    </location>
</feature>
<dbReference type="EMBL" id="JBHUDP010000001">
    <property type="protein sequence ID" value="MFD1684249.1"/>
    <property type="molecule type" value="Genomic_DNA"/>
</dbReference>
<dbReference type="GO" id="GO:0006400">
    <property type="term" value="P:tRNA modification"/>
    <property type="evidence" value="ECO:0007669"/>
    <property type="project" value="UniProtKB-ARBA"/>
</dbReference>
<comment type="caution">
    <text evidence="4">The sequence shown here is derived from an EMBL/GenBank/DDBJ whole genome shotgun (WGS) entry which is preliminary data.</text>
</comment>
<dbReference type="InterPro" id="IPR051422">
    <property type="entry name" value="AlkB_tRNA_MeTrf/Diox"/>
</dbReference>
<evidence type="ECO:0000259" key="3">
    <source>
        <dbReference type="Pfam" id="PF08241"/>
    </source>
</evidence>
<dbReference type="PANTHER" id="PTHR13069:SF21">
    <property type="entry name" value="ALKYLATED DNA REPAIR PROTEIN ALKB HOMOLOG 8"/>
    <property type="match status" value="1"/>
</dbReference>